<proteinExistence type="predicted"/>
<accession>A0A2L2T182</accession>
<evidence type="ECO:0000256" key="1">
    <source>
        <dbReference type="SAM" id="MobiDB-lite"/>
    </source>
</evidence>
<name>A0A2L2T182_9HYPO</name>
<dbReference type="EMBL" id="LN649230">
    <property type="protein sequence ID" value="CEI61173.1"/>
    <property type="molecule type" value="Genomic_DNA"/>
</dbReference>
<sequence length="75" mass="8171">MGRMGRCRAVPREPAPWSPASTKATLGTVPTVPIWLCSPVSLLPAACTFPHLTLPADEMKQRLSQVKSIHTYNAK</sequence>
<reference evidence="3" key="1">
    <citation type="submission" date="2014-10" db="EMBL/GenBank/DDBJ databases">
        <authorList>
            <person name="King R."/>
        </authorList>
    </citation>
    <scope>NUCLEOTIDE SEQUENCE [LARGE SCALE GENOMIC DNA]</scope>
    <source>
        <strain evidence="3">A3/5</strain>
    </source>
</reference>
<evidence type="ECO:0000313" key="2">
    <source>
        <dbReference type="EMBL" id="CEI61173.1"/>
    </source>
</evidence>
<keyword evidence="3" id="KW-1185">Reference proteome</keyword>
<organism evidence="2 3">
    <name type="scientific">Fusarium venenatum</name>
    <dbReference type="NCBI Taxonomy" id="56646"/>
    <lineage>
        <taxon>Eukaryota</taxon>
        <taxon>Fungi</taxon>
        <taxon>Dikarya</taxon>
        <taxon>Ascomycota</taxon>
        <taxon>Pezizomycotina</taxon>
        <taxon>Sordariomycetes</taxon>
        <taxon>Hypocreomycetidae</taxon>
        <taxon>Hypocreales</taxon>
        <taxon>Nectriaceae</taxon>
        <taxon>Fusarium</taxon>
    </lineage>
</organism>
<feature type="region of interest" description="Disordered" evidence="1">
    <location>
        <begin position="1"/>
        <end position="23"/>
    </location>
</feature>
<dbReference type="AlphaFoldDB" id="A0A2L2T182"/>
<protein>
    <submittedName>
        <fullName evidence="2">Uncharacterized protein</fullName>
    </submittedName>
</protein>
<dbReference type="Proteomes" id="UP000245910">
    <property type="component" value="Chromosome II"/>
</dbReference>
<evidence type="ECO:0000313" key="3">
    <source>
        <dbReference type="Proteomes" id="UP000245910"/>
    </source>
</evidence>